<evidence type="ECO:0008006" key="4">
    <source>
        <dbReference type="Google" id="ProtNLM"/>
    </source>
</evidence>
<evidence type="ECO:0000313" key="3">
    <source>
        <dbReference type="Proteomes" id="UP000324800"/>
    </source>
</evidence>
<dbReference type="Gene3D" id="3.30.70.270">
    <property type="match status" value="1"/>
</dbReference>
<evidence type="ECO:0000256" key="1">
    <source>
        <dbReference type="SAM" id="MobiDB-lite"/>
    </source>
</evidence>
<gene>
    <name evidence="2" type="ORF">EZS28_015892</name>
</gene>
<feature type="region of interest" description="Disordered" evidence="1">
    <location>
        <begin position="231"/>
        <end position="260"/>
    </location>
</feature>
<feature type="compositionally biased region" description="Polar residues" evidence="1">
    <location>
        <begin position="326"/>
        <end position="357"/>
    </location>
</feature>
<comment type="caution">
    <text evidence="2">The sequence shown here is derived from an EMBL/GenBank/DDBJ whole genome shotgun (WGS) entry which is preliminary data.</text>
</comment>
<reference evidence="2 3" key="1">
    <citation type="submission" date="2019-03" db="EMBL/GenBank/DDBJ databases">
        <title>Single cell metagenomics reveals metabolic interactions within the superorganism composed of flagellate Streblomastix strix and complex community of Bacteroidetes bacteria on its surface.</title>
        <authorList>
            <person name="Treitli S.C."/>
            <person name="Kolisko M."/>
            <person name="Husnik F."/>
            <person name="Keeling P."/>
            <person name="Hampl V."/>
        </authorList>
    </citation>
    <scope>NUCLEOTIDE SEQUENCE [LARGE SCALE GENOMIC DNA]</scope>
    <source>
        <strain evidence="2">ST1C</strain>
    </source>
</reference>
<sequence>MEENSGCEFTEQGDINDSLQDEWNRSGERFDQERRLGNKLRSKISISPPNTLSIFFTQALAKVLMKIRRESDIIILNYEDDLFILNQNKEKLREQTLIIMNILETFGQTIAQKKCETELKQQINFQGWTYDLNWMYQKMADLRKQELHFQLRKFFRLTERQVPIKIKYLTSIIGKLNFLRVQIREASLYLKIMCLAKTRALKNKEWKENMIFTQAKSSRAILVAQSDNEELRDDSRSESSRGSNSIRRISVRLRSDSGTTNRGCISTTWRMEHGTETLDNQQEGYVCYILRAIQLRINLQRAADQSDPHQVRQLYCSIRFNKTKSRINSGSGSEENSQTKSTTENKNSNSTYSRNIKQNIGRTKQIKYLGRLFSKERDIHSPVPSVVDKIDTGLVHNRGKQTRGLIHDNRRGRGRGRMVERVFETMEGGDLLDPPTNSEDWKSPDRLGKVQTKVNHDSTLVARSNMVHTLTYRQQLILYSWRELSDSEFWEGNDEKERYAFTKKKQQHSSQIKSRKRKKIIIVVPRQCEHDY</sequence>
<organism evidence="2 3">
    <name type="scientific">Streblomastix strix</name>
    <dbReference type="NCBI Taxonomy" id="222440"/>
    <lineage>
        <taxon>Eukaryota</taxon>
        <taxon>Metamonada</taxon>
        <taxon>Preaxostyla</taxon>
        <taxon>Oxymonadida</taxon>
        <taxon>Streblomastigidae</taxon>
        <taxon>Streblomastix</taxon>
    </lineage>
</organism>
<feature type="region of interest" description="Disordered" evidence="1">
    <location>
        <begin position="325"/>
        <end position="357"/>
    </location>
</feature>
<evidence type="ECO:0000313" key="2">
    <source>
        <dbReference type="EMBL" id="KAA6388582.1"/>
    </source>
</evidence>
<protein>
    <recommendedName>
        <fullName evidence="4">Reverse transcriptase domain-containing protein</fullName>
    </recommendedName>
</protein>
<accession>A0A5J4W1A7</accession>
<proteinExistence type="predicted"/>
<dbReference type="SUPFAM" id="SSF56672">
    <property type="entry name" value="DNA/RNA polymerases"/>
    <property type="match status" value="1"/>
</dbReference>
<dbReference type="Proteomes" id="UP000324800">
    <property type="component" value="Unassembled WGS sequence"/>
</dbReference>
<name>A0A5J4W1A7_9EUKA</name>
<dbReference type="InterPro" id="IPR043128">
    <property type="entry name" value="Rev_trsase/Diguanyl_cyclase"/>
</dbReference>
<dbReference type="AlphaFoldDB" id="A0A5J4W1A7"/>
<dbReference type="EMBL" id="SNRW01003926">
    <property type="protein sequence ID" value="KAA6388582.1"/>
    <property type="molecule type" value="Genomic_DNA"/>
</dbReference>
<dbReference type="InterPro" id="IPR043502">
    <property type="entry name" value="DNA/RNA_pol_sf"/>
</dbReference>